<protein>
    <submittedName>
        <fullName evidence="2">Phosphatase</fullName>
    </submittedName>
</protein>
<evidence type="ECO:0000313" key="2">
    <source>
        <dbReference type="EMBL" id="GGG53591.1"/>
    </source>
</evidence>
<keyword evidence="3" id="KW-1185">Reference proteome</keyword>
<dbReference type="Proteomes" id="UP000627715">
    <property type="component" value="Unassembled WGS sequence"/>
</dbReference>
<name>A0A917LSA7_9GAMM</name>
<reference evidence="2" key="1">
    <citation type="journal article" date="2014" name="Int. J. Syst. Evol. Microbiol.">
        <title>Complete genome sequence of Corynebacterium casei LMG S-19264T (=DSM 44701T), isolated from a smear-ripened cheese.</title>
        <authorList>
            <consortium name="US DOE Joint Genome Institute (JGI-PGF)"/>
            <person name="Walter F."/>
            <person name="Albersmeier A."/>
            <person name="Kalinowski J."/>
            <person name="Ruckert C."/>
        </authorList>
    </citation>
    <scope>NUCLEOTIDE SEQUENCE</scope>
    <source>
        <strain evidence="2">CGMCC 1.15425</strain>
    </source>
</reference>
<dbReference type="OrthoDB" id="9801383at2"/>
<feature type="region of interest" description="Disordered" evidence="1">
    <location>
        <begin position="1"/>
        <end position="30"/>
    </location>
</feature>
<accession>A0A917LSA7</accession>
<dbReference type="EMBL" id="BMIY01000003">
    <property type="protein sequence ID" value="GGG53591.1"/>
    <property type="molecule type" value="Genomic_DNA"/>
</dbReference>
<proteinExistence type="predicted"/>
<reference evidence="2" key="2">
    <citation type="submission" date="2020-09" db="EMBL/GenBank/DDBJ databases">
        <authorList>
            <person name="Sun Q."/>
            <person name="Zhou Y."/>
        </authorList>
    </citation>
    <scope>NUCLEOTIDE SEQUENCE</scope>
    <source>
        <strain evidence="2">CGMCC 1.15425</strain>
    </source>
</reference>
<sequence length="515" mass="54922">MSSRPFPEDALSSHYDANQQSDLSDSEQDASLRLSRRRLIKSGAAAALGASSLANALVSLAANNAQGSMQSRLMDSPYGPIRPVADEVTGLELLQLPEGFKYATFSWTGDAMVDAYPAPPGHDGMGVVAVDGDDIILVRNHELSRGGLIVADACYESGEREDGTQASGGNTNLYFSRSQKRLRETRASLSGTMVNCSGGVTPWGTWLSCEETVYDGTSHGGRKHGYVFEVTADASSTSGVPITDMGRFEHEAVAVDPANSYVYLTEDNRNHSPVYRFIPNDDSQQTGALEKGGRLQAARIIGQDNADLLAPALGDRYQVEWVDIDQPDSPPVDDASGPYLQARAKGALSISRGEGIVYSEGMIYIVDTSAGVNEDGVPGQGNGAIWMLNPVSGELTCLFASVDSEVANNPDNVTVSPRGAIVTCEDGGGVEDSFGFGERILGIDPTGNSFIFAKNNIQIDAEQIKAAGKYISPGDYRNREIAGVCFDPAGEFLFFNIQTPGITFAVWGPWQKGPF</sequence>
<dbReference type="InterPro" id="IPR008557">
    <property type="entry name" value="PhoX"/>
</dbReference>
<dbReference type="PANTHER" id="PTHR35399">
    <property type="entry name" value="SLR8030 PROTEIN"/>
    <property type="match status" value="1"/>
</dbReference>
<organism evidence="2 3">
    <name type="scientific">Pseudohongiella nitratireducens</name>
    <dbReference type="NCBI Taxonomy" id="1768907"/>
    <lineage>
        <taxon>Bacteria</taxon>
        <taxon>Pseudomonadati</taxon>
        <taxon>Pseudomonadota</taxon>
        <taxon>Gammaproteobacteria</taxon>
        <taxon>Pseudomonadales</taxon>
        <taxon>Pseudohongiellaceae</taxon>
        <taxon>Pseudohongiella</taxon>
    </lineage>
</organism>
<evidence type="ECO:0000256" key="1">
    <source>
        <dbReference type="SAM" id="MobiDB-lite"/>
    </source>
</evidence>
<evidence type="ECO:0000313" key="3">
    <source>
        <dbReference type="Proteomes" id="UP000627715"/>
    </source>
</evidence>
<comment type="caution">
    <text evidence="2">The sequence shown here is derived from an EMBL/GenBank/DDBJ whole genome shotgun (WGS) entry which is preliminary data.</text>
</comment>
<dbReference type="Pfam" id="PF05787">
    <property type="entry name" value="PhoX"/>
    <property type="match status" value="2"/>
</dbReference>
<dbReference type="SUPFAM" id="SSF63825">
    <property type="entry name" value="YWTD domain"/>
    <property type="match status" value="1"/>
</dbReference>
<dbReference type="AlphaFoldDB" id="A0A917LSA7"/>
<dbReference type="PANTHER" id="PTHR35399:SF4">
    <property type="entry name" value="MEMBRANE PROTEIN"/>
    <property type="match status" value="1"/>
</dbReference>
<gene>
    <name evidence="2" type="ORF">GCM10011403_08440</name>
</gene>
<dbReference type="InterPro" id="IPR006311">
    <property type="entry name" value="TAT_signal"/>
</dbReference>
<dbReference type="PROSITE" id="PS51318">
    <property type="entry name" value="TAT"/>
    <property type="match status" value="1"/>
</dbReference>
<dbReference type="RefSeq" id="WP_082866681.1">
    <property type="nucleotide sequence ID" value="NZ_BMIY01000003.1"/>
</dbReference>